<gene>
    <name evidence="1" type="primary">scn4aa</name>
    <name evidence="1" type="ORF">SPIL2461_LOCUS20824</name>
</gene>
<dbReference type="Proteomes" id="UP000649617">
    <property type="component" value="Unassembled WGS sequence"/>
</dbReference>
<evidence type="ECO:0000313" key="2">
    <source>
        <dbReference type="Proteomes" id="UP000649617"/>
    </source>
</evidence>
<keyword evidence="2" id="KW-1185">Reference proteome</keyword>
<reference evidence="1" key="1">
    <citation type="submission" date="2021-02" db="EMBL/GenBank/DDBJ databases">
        <authorList>
            <person name="Dougan E. K."/>
            <person name="Rhodes N."/>
            <person name="Thang M."/>
            <person name="Chan C."/>
        </authorList>
    </citation>
    <scope>NUCLEOTIDE SEQUENCE</scope>
</reference>
<proteinExistence type="predicted"/>
<protein>
    <submittedName>
        <fullName evidence="1">Scn4aa protein</fullName>
    </submittedName>
</protein>
<sequence length="66" mass="7585">MAHPPIMPSFLPGLSRNGMQCTEVIRILAYRVDFFTKPGWRWNLFDFLLVFLQLSTGLKAEDALIT</sequence>
<accession>A0A812XJ66</accession>
<dbReference type="AlphaFoldDB" id="A0A812XJ66"/>
<dbReference type="EMBL" id="CAJNIZ010045693">
    <property type="protein sequence ID" value="CAE7727263.1"/>
    <property type="molecule type" value="Genomic_DNA"/>
</dbReference>
<organism evidence="1 2">
    <name type="scientific">Symbiodinium pilosum</name>
    <name type="common">Dinoflagellate</name>
    <dbReference type="NCBI Taxonomy" id="2952"/>
    <lineage>
        <taxon>Eukaryota</taxon>
        <taxon>Sar</taxon>
        <taxon>Alveolata</taxon>
        <taxon>Dinophyceae</taxon>
        <taxon>Suessiales</taxon>
        <taxon>Symbiodiniaceae</taxon>
        <taxon>Symbiodinium</taxon>
    </lineage>
</organism>
<comment type="caution">
    <text evidence="1">The sequence shown here is derived from an EMBL/GenBank/DDBJ whole genome shotgun (WGS) entry which is preliminary data.</text>
</comment>
<name>A0A812XJ66_SYMPI</name>
<evidence type="ECO:0000313" key="1">
    <source>
        <dbReference type="EMBL" id="CAE7727263.1"/>
    </source>
</evidence>